<protein>
    <submittedName>
        <fullName evidence="4">Uncharacterized protein</fullName>
    </submittedName>
</protein>
<dbReference type="OrthoDB" id="447314at2759"/>
<comment type="caution">
    <text evidence="4">The sequence shown here is derived from an EMBL/GenBank/DDBJ whole genome shotgun (WGS) entry which is preliminary data.</text>
</comment>
<gene>
    <name evidence="4" type="ORF">J8A68_003158</name>
</gene>
<dbReference type="Pfam" id="PF09435">
    <property type="entry name" value="DUF2015"/>
    <property type="match status" value="1"/>
</dbReference>
<evidence type="ECO:0000313" key="4">
    <source>
        <dbReference type="EMBL" id="KAG7663326.1"/>
    </source>
</evidence>
<reference evidence="4 5" key="1">
    <citation type="journal article" date="2021" name="DNA Res.">
        <title>Genome analysis of Candida subhashii reveals its hybrid nature and dual mitochondrial genome conformations.</title>
        <authorList>
            <person name="Mixao V."/>
            <person name="Hegedusova E."/>
            <person name="Saus E."/>
            <person name="Pryszcz L.P."/>
            <person name="Cillingova A."/>
            <person name="Nosek J."/>
            <person name="Gabaldon T."/>
        </authorList>
    </citation>
    <scope>NUCLEOTIDE SEQUENCE [LARGE SCALE GENOMIC DNA]</scope>
    <source>
        <strain evidence="4 5">CBS 10753</strain>
    </source>
</reference>
<keyword evidence="3" id="KW-1133">Transmembrane helix</keyword>
<evidence type="ECO:0000313" key="5">
    <source>
        <dbReference type="Proteomes" id="UP000694255"/>
    </source>
</evidence>
<dbReference type="RefSeq" id="XP_049263558.1">
    <property type="nucleotide sequence ID" value="XM_049406984.1"/>
</dbReference>
<dbReference type="AlphaFoldDB" id="A0A8J5QMN2"/>
<dbReference type="InterPro" id="IPR018559">
    <property type="entry name" value="DUF2015"/>
</dbReference>
<feature type="transmembrane region" description="Helical" evidence="3">
    <location>
        <begin position="32"/>
        <end position="48"/>
    </location>
</feature>
<organism evidence="4 5">
    <name type="scientific">[Candida] subhashii</name>
    <dbReference type="NCBI Taxonomy" id="561895"/>
    <lineage>
        <taxon>Eukaryota</taxon>
        <taxon>Fungi</taxon>
        <taxon>Dikarya</taxon>
        <taxon>Ascomycota</taxon>
        <taxon>Saccharomycotina</taxon>
        <taxon>Pichiomycetes</taxon>
        <taxon>Debaryomycetaceae</taxon>
        <taxon>Spathaspora</taxon>
    </lineage>
</organism>
<keyword evidence="5" id="KW-1185">Reference proteome</keyword>
<evidence type="ECO:0000256" key="3">
    <source>
        <dbReference type="SAM" id="Phobius"/>
    </source>
</evidence>
<accession>A0A8J5QMN2</accession>
<comment type="similarity">
    <text evidence="1">Belongs to the UPF0357 family.</text>
</comment>
<dbReference type="GeneID" id="73469959"/>
<evidence type="ECO:0000256" key="1">
    <source>
        <dbReference type="ARBA" id="ARBA00008325"/>
    </source>
</evidence>
<name>A0A8J5QMN2_9ASCO</name>
<dbReference type="PANTHER" id="PTHR28023:SF1">
    <property type="entry name" value="UPF0357 PROTEIN YCL012C"/>
    <property type="match status" value="1"/>
</dbReference>
<dbReference type="PANTHER" id="PTHR28023">
    <property type="entry name" value="UPF0357 PROTEIN YCL012C"/>
    <property type="match status" value="1"/>
</dbReference>
<keyword evidence="2" id="KW-0732">Signal</keyword>
<keyword evidence="3" id="KW-0472">Membrane</keyword>
<dbReference type="Proteomes" id="UP000694255">
    <property type="component" value="Unassembled WGS sequence"/>
</dbReference>
<dbReference type="EMBL" id="JAGSYN010000140">
    <property type="protein sequence ID" value="KAG7663326.1"/>
    <property type="molecule type" value="Genomic_DNA"/>
</dbReference>
<keyword evidence="3" id="KW-0812">Transmembrane</keyword>
<sequence length="155" mass="18034">MAEELIQQQQPAEDVHTMSSVSRFTWVSNNQLVLFIIVAGILLLLFHFRHKLIAIHDRYRTRRRLQMGYYDHIPSSFDEDIEDGLSSNTFNLSYNITSGDSRQGLSAFAKEEIKSIMRNKGLTFDEARLEYTQQELSRHNIDKDGLPRDPKLVTF</sequence>
<proteinExistence type="inferred from homology"/>
<evidence type="ECO:0000256" key="2">
    <source>
        <dbReference type="ARBA" id="ARBA00022729"/>
    </source>
</evidence>